<comment type="caution">
    <text evidence="10">The sequence shown here is derived from an EMBL/GenBank/DDBJ whole genome shotgun (WGS) entry which is preliminary data.</text>
</comment>
<dbReference type="PANTHER" id="PTHR21090">
    <property type="entry name" value="AROM/DEHYDROQUINATE SYNTHASE"/>
    <property type="match status" value="1"/>
</dbReference>
<dbReference type="InterPro" id="IPR036968">
    <property type="entry name" value="Enolpyruvate_Tfrase_sf"/>
</dbReference>
<comment type="pathway">
    <text evidence="1">Metabolic intermediate biosynthesis; chorismate biosynthesis; chorismate from D-erythrose 4-phosphate and phosphoenolpyruvate: step 6/7.</text>
</comment>
<organism evidence="10 11">
    <name type="scientific">Candidatus Avibacteroides avistercoris</name>
    <dbReference type="NCBI Taxonomy" id="2840690"/>
    <lineage>
        <taxon>Bacteria</taxon>
        <taxon>Pseudomonadati</taxon>
        <taxon>Bacteroidota</taxon>
        <taxon>Bacteroidia</taxon>
        <taxon>Bacteroidales</taxon>
        <taxon>Bacteroidaceae</taxon>
        <taxon>Bacteroidaceae incertae sedis</taxon>
        <taxon>Candidatus Avibacteroides</taxon>
    </lineage>
</organism>
<evidence type="ECO:0000256" key="8">
    <source>
        <dbReference type="ARBA" id="ARBA00044633"/>
    </source>
</evidence>
<proteinExistence type="inferred from homology"/>
<evidence type="ECO:0000256" key="4">
    <source>
        <dbReference type="ARBA" id="ARBA00022605"/>
    </source>
</evidence>
<reference evidence="10" key="2">
    <citation type="submission" date="2021-04" db="EMBL/GenBank/DDBJ databases">
        <authorList>
            <person name="Gilroy R."/>
        </authorList>
    </citation>
    <scope>NUCLEOTIDE SEQUENCE</scope>
    <source>
        <strain evidence="10">MalCec1-1739</strain>
    </source>
</reference>
<keyword evidence="4" id="KW-0028">Amino-acid biosynthesis</keyword>
<evidence type="ECO:0000256" key="6">
    <source>
        <dbReference type="ARBA" id="ARBA00023141"/>
    </source>
</evidence>
<reference evidence="10" key="1">
    <citation type="journal article" date="2021" name="PeerJ">
        <title>Extensive microbial diversity within the chicken gut microbiome revealed by metagenomics and culture.</title>
        <authorList>
            <person name="Gilroy R."/>
            <person name="Ravi A."/>
            <person name="Getino M."/>
            <person name="Pursley I."/>
            <person name="Horton D.L."/>
            <person name="Alikhan N.F."/>
            <person name="Baker D."/>
            <person name="Gharbi K."/>
            <person name="Hall N."/>
            <person name="Watson M."/>
            <person name="Adriaenssens E.M."/>
            <person name="Foster-Nyarko E."/>
            <person name="Jarju S."/>
            <person name="Secka A."/>
            <person name="Antonio M."/>
            <person name="Oren A."/>
            <person name="Chaudhuri R.R."/>
            <person name="La Ragione R."/>
            <person name="Hildebrand F."/>
            <person name="Pallen M.J."/>
        </authorList>
    </citation>
    <scope>NUCLEOTIDE SEQUENCE</scope>
    <source>
        <strain evidence="10">MalCec1-1739</strain>
    </source>
</reference>
<comment type="catalytic activity">
    <reaction evidence="8">
        <text>3-phosphoshikimate + phosphoenolpyruvate = 5-O-(1-carboxyvinyl)-3-phosphoshikimate + phosphate</text>
        <dbReference type="Rhea" id="RHEA:21256"/>
        <dbReference type="ChEBI" id="CHEBI:43474"/>
        <dbReference type="ChEBI" id="CHEBI:57701"/>
        <dbReference type="ChEBI" id="CHEBI:58702"/>
        <dbReference type="ChEBI" id="CHEBI:145989"/>
        <dbReference type="EC" id="2.5.1.19"/>
    </reaction>
    <physiologicalReaction direction="left-to-right" evidence="8">
        <dbReference type="Rhea" id="RHEA:21257"/>
    </physiologicalReaction>
</comment>
<dbReference type="PROSITE" id="PS00885">
    <property type="entry name" value="EPSP_SYNTHASE_2"/>
    <property type="match status" value="1"/>
</dbReference>
<dbReference type="InterPro" id="IPR006264">
    <property type="entry name" value="EPSP_synthase"/>
</dbReference>
<gene>
    <name evidence="10" type="ORF">IAA93_01425</name>
</gene>
<dbReference type="Pfam" id="PF00275">
    <property type="entry name" value="EPSP_synthase"/>
    <property type="match status" value="1"/>
</dbReference>
<dbReference type="GO" id="GO:0008652">
    <property type="term" value="P:amino acid biosynthetic process"/>
    <property type="evidence" value="ECO:0007669"/>
    <property type="project" value="UniProtKB-KW"/>
</dbReference>
<evidence type="ECO:0000256" key="5">
    <source>
        <dbReference type="ARBA" id="ARBA00022679"/>
    </source>
</evidence>
<sequence>MDAVVSFDSASAPRRVIVRLPVSKSIINRLAIIYALSGRVDELECYAASSGDADVMLKALSRRSEVVDVGDSGTAMRFLMSYFSYMGRPVTLAGSRRLCQRPVADLADALTTLGAEIEFPCDDGYPPVRIVKGLRRCGGEVDFGKGIPSSQYVSSLMLIAPMLDEGMRIILPDITPSYPYIDMTARLMRRCGADVSSDGRSVSVLHSSYCLPESPKVEADWSAASFWYEFAAMHRDVTIVLPDLAEQSIQGDAAVVSLFGALGVETRWIDGQCVLHASCAAANHLDLCLEDVPDLVLPFVVACLSTATTFEISGIKHLRIKESDRIASLIDGASQLGFVLKWSGQSGTLSWDGSQCKRPRIPVVDARGDHRVAMVFALASSTFGPLKIIGMDSVNKSYPGFMSDINIAGFSTGIL</sequence>
<dbReference type="SUPFAM" id="SSF55205">
    <property type="entry name" value="EPT/RTPC-like"/>
    <property type="match status" value="1"/>
</dbReference>
<dbReference type="InterPro" id="IPR023193">
    <property type="entry name" value="EPSP_synthase_CS"/>
</dbReference>
<evidence type="ECO:0000259" key="9">
    <source>
        <dbReference type="Pfam" id="PF00275"/>
    </source>
</evidence>
<dbReference type="Proteomes" id="UP000787625">
    <property type="component" value="Unassembled WGS sequence"/>
</dbReference>
<evidence type="ECO:0000256" key="1">
    <source>
        <dbReference type="ARBA" id="ARBA00004811"/>
    </source>
</evidence>
<evidence type="ECO:0000256" key="3">
    <source>
        <dbReference type="ARBA" id="ARBA00012450"/>
    </source>
</evidence>
<keyword evidence="6" id="KW-0057">Aromatic amino acid biosynthesis</keyword>
<evidence type="ECO:0000313" key="11">
    <source>
        <dbReference type="Proteomes" id="UP000787625"/>
    </source>
</evidence>
<feature type="domain" description="Enolpyruvate transferase" evidence="9">
    <location>
        <begin position="63"/>
        <end position="403"/>
    </location>
</feature>
<dbReference type="EMBL" id="DWUP01000026">
    <property type="protein sequence ID" value="HJD52379.1"/>
    <property type="molecule type" value="Genomic_DNA"/>
</dbReference>
<dbReference type="PANTHER" id="PTHR21090:SF5">
    <property type="entry name" value="PENTAFUNCTIONAL AROM POLYPEPTIDE"/>
    <property type="match status" value="1"/>
</dbReference>
<keyword evidence="5" id="KW-0808">Transferase</keyword>
<dbReference type="GO" id="GO:0003866">
    <property type="term" value="F:3-phosphoshikimate 1-carboxyvinyltransferase activity"/>
    <property type="evidence" value="ECO:0007669"/>
    <property type="project" value="UniProtKB-EC"/>
</dbReference>
<dbReference type="Gene3D" id="3.65.10.10">
    <property type="entry name" value="Enolpyruvate transferase domain"/>
    <property type="match status" value="2"/>
</dbReference>
<evidence type="ECO:0000313" key="10">
    <source>
        <dbReference type="EMBL" id="HJD52379.1"/>
    </source>
</evidence>
<accession>A0A9D2UHE2</accession>
<dbReference type="GO" id="GO:0009423">
    <property type="term" value="P:chorismate biosynthetic process"/>
    <property type="evidence" value="ECO:0007669"/>
    <property type="project" value="TreeGrafter"/>
</dbReference>
<evidence type="ECO:0000256" key="7">
    <source>
        <dbReference type="ARBA" id="ARBA00030046"/>
    </source>
</evidence>
<dbReference type="EC" id="2.5.1.19" evidence="3"/>
<evidence type="ECO:0000256" key="2">
    <source>
        <dbReference type="ARBA" id="ARBA00009948"/>
    </source>
</evidence>
<dbReference type="InterPro" id="IPR013792">
    <property type="entry name" value="RNA3'P_cycl/enolpyr_Trfase_a/b"/>
</dbReference>
<dbReference type="InterPro" id="IPR001986">
    <property type="entry name" value="Enolpyruvate_Tfrase_dom"/>
</dbReference>
<comment type="similarity">
    <text evidence="2">Belongs to the EPSP synthase family.</text>
</comment>
<dbReference type="GO" id="GO:0009073">
    <property type="term" value="P:aromatic amino acid family biosynthetic process"/>
    <property type="evidence" value="ECO:0007669"/>
    <property type="project" value="UniProtKB-KW"/>
</dbReference>
<protein>
    <recommendedName>
        <fullName evidence="3">3-phosphoshikimate 1-carboxyvinyltransferase</fullName>
        <ecNumber evidence="3">2.5.1.19</ecNumber>
    </recommendedName>
    <alternativeName>
        <fullName evidence="7">5-enolpyruvylshikimate-3-phosphate synthase</fullName>
    </alternativeName>
</protein>
<dbReference type="PIRSF" id="PIRSF000505">
    <property type="entry name" value="EPSPS"/>
    <property type="match status" value="1"/>
</dbReference>
<dbReference type="AlphaFoldDB" id="A0A9D2UHE2"/>
<name>A0A9D2UHE2_9BACT</name>